<dbReference type="EMBL" id="JARKIE010000001">
    <property type="protein sequence ID" value="KAJ7710849.1"/>
    <property type="molecule type" value="Genomic_DNA"/>
</dbReference>
<accession>A0AAD7H2R7</accession>
<dbReference type="AlphaFoldDB" id="A0AAD7H2R7"/>
<sequence>MAAEKGWIHGSTDVKWGWVQRLDDTEVKKRQLEGGSLKNRRNRDVVMWTTALRCEIDGVHGVARSATRVFTQWKPGSRVCYRAGSGVSLGEQARMSSRRWGVEYMGGGILMGGLLRGEPPGLSTMRSLTSVGKSSDLCWKEQATVPMFQARPKWRQNVLQCIGGLGSGVRREGNGRATMPTLQNGCLMLGNQVILQA</sequence>
<keyword evidence="2" id="KW-1185">Reference proteome</keyword>
<reference evidence="1" key="1">
    <citation type="submission" date="2023-03" db="EMBL/GenBank/DDBJ databases">
        <title>Massive genome expansion in bonnet fungi (Mycena s.s.) driven by repeated elements and novel gene families across ecological guilds.</title>
        <authorList>
            <consortium name="Lawrence Berkeley National Laboratory"/>
            <person name="Harder C.B."/>
            <person name="Miyauchi S."/>
            <person name="Viragh M."/>
            <person name="Kuo A."/>
            <person name="Thoen E."/>
            <person name="Andreopoulos B."/>
            <person name="Lu D."/>
            <person name="Skrede I."/>
            <person name="Drula E."/>
            <person name="Henrissat B."/>
            <person name="Morin E."/>
            <person name="Kohler A."/>
            <person name="Barry K."/>
            <person name="LaButti K."/>
            <person name="Morin E."/>
            <person name="Salamov A."/>
            <person name="Lipzen A."/>
            <person name="Mereny Z."/>
            <person name="Hegedus B."/>
            <person name="Baldrian P."/>
            <person name="Stursova M."/>
            <person name="Weitz H."/>
            <person name="Taylor A."/>
            <person name="Grigoriev I.V."/>
            <person name="Nagy L.G."/>
            <person name="Martin F."/>
            <person name="Kauserud H."/>
        </authorList>
    </citation>
    <scope>NUCLEOTIDE SEQUENCE</scope>
    <source>
        <strain evidence="1">CBHHK067</strain>
    </source>
</reference>
<dbReference type="Proteomes" id="UP001221757">
    <property type="component" value="Unassembled WGS sequence"/>
</dbReference>
<name>A0AAD7H2R7_MYCRO</name>
<gene>
    <name evidence="1" type="ORF">B0H17DRAFT_1123939</name>
</gene>
<evidence type="ECO:0000313" key="1">
    <source>
        <dbReference type="EMBL" id="KAJ7710849.1"/>
    </source>
</evidence>
<comment type="caution">
    <text evidence="1">The sequence shown here is derived from an EMBL/GenBank/DDBJ whole genome shotgun (WGS) entry which is preliminary data.</text>
</comment>
<evidence type="ECO:0000313" key="2">
    <source>
        <dbReference type="Proteomes" id="UP001221757"/>
    </source>
</evidence>
<organism evidence="1 2">
    <name type="scientific">Mycena rosella</name>
    <name type="common">Pink bonnet</name>
    <name type="synonym">Agaricus rosellus</name>
    <dbReference type="NCBI Taxonomy" id="1033263"/>
    <lineage>
        <taxon>Eukaryota</taxon>
        <taxon>Fungi</taxon>
        <taxon>Dikarya</taxon>
        <taxon>Basidiomycota</taxon>
        <taxon>Agaricomycotina</taxon>
        <taxon>Agaricomycetes</taxon>
        <taxon>Agaricomycetidae</taxon>
        <taxon>Agaricales</taxon>
        <taxon>Marasmiineae</taxon>
        <taxon>Mycenaceae</taxon>
        <taxon>Mycena</taxon>
    </lineage>
</organism>
<proteinExistence type="predicted"/>
<protein>
    <submittedName>
        <fullName evidence="1">Uncharacterized protein</fullName>
    </submittedName>
</protein>